<comment type="caution">
    <text evidence="10">The sequence shown here is derived from an EMBL/GenBank/DDBJ whole genome shotgun (WGS) entry which is preliminary data.</text>
</comment>
<protein>
    <submittedName>
        <fullName evidence="10">High nitrogen upregulated cytochrome P450 monooxygenase 2</fullName>
    </submittedName>
</protein>
<gene>
    <name evidence="10" type="ORF">GGX14DRAFT_601943</name>
</gene>
<feature type="binding site" description="axial binding residue" evidence="8">
    <location>
        <position position="493"/>
    </location>
    <ligand>
        <name>heme</name>
        <dbReference type="ChEBI" id="CHEBI:30413"/>
    </ligand>
    <ligandPart>
        <name>Fe</name>
        <dbReference type="ChEBI" id="CHEBI:18248"/>
    </ligandPart>
</feature>
<evidence type="ECO:0000313" key="10">
    <source>
        <dbReference type="EMBL" id="KAJ7217081.1"/>
    </source>
</evidence>
<proteinExistence type="inferred from homology"/>
<dbReference type="GO" id="GO:0005506">
    <property type="term" value="F:iron ion binding"/>
    <property type="evidence" value="ECO:0007669"/>
    <property type="project" value="InterPro"/>
</dbReference>
<evidence type="ECO:0000256" key="5">
    <source>
        <dbReference type="ARBA" id="ARBA00023002"/>
    </source>
</evidence>
<dbReference type="AlphaFoldDB" id="A0AAD6VQ88"/>
<evidence type="ECO:0000313" key="11">
    <source>
        <dbReference type="Proteomes" id="UP001219525"/>
    </source>
</evidence>
<dbReference type="InterPro" id="IPR002401">
    <property type="entry name" value="Cyt_P450_E_grp-I"/>
</dbReference>
<dbReference type="GO" id="GO:0020037">
    <property type="term" value="F:heme binding"/>
    <property type="evidence" value="ECO:0007669"/>
    <property type="project" value="InterPro"/>
</dbReference>
<reference evidence="10" key="1">
    <citation type="submission" date="2023-03" db="EMBL/GenBank/DDBJ databases">
        <title>Massive genome expansion in bonnet fungi (Mycena s.s.) driven by repeated elements and novel gene families across ecological guilds.</title>
        <authorList>
            <consortium name="Lawrence Berkeley National Laboratory"/>
            <person name="Harder C.B."/>
            <person name="Miyauchi S."/>
            <person name="Viragh M."/>
            <person name="Kuo A."/>
            <person name="Thoen E."/>
            <person name="Andreopoulos B."/>
            <person name="Lu D."/>
            <person name="Skrede I."/>
            <person name="Drula E."/>
            <person name="Henrissat B."/>
            <person name="Morin E."/>
            <person name="Kohler A."/>
            <person name="Barry K."/>
            <person name="LaButti K."/>
            <person name="Morin E."/>
            <person name="Salamov A."/>
            <person name="Lipzen A."/>
            <person name="Mereny Z."/>
            <person name="Hegedus B."/>
            <person name="Baldrian P."/>
            <person name="Stursova M."/>
            <person name="Weitz H."/>
            <person name="Taylor A."/>
            <person name="Grigoriev I.V."/>
            <person name="Nagy L.G."/>
            <person name="Martin F."/>
            <person name="Kauserud H."/>
        </authorList>
    </citation>
    <scope>NUCLEOTIDE SEQUENCE</scope>
    <source>
        <strain evidence="10">9144</strain>
    </source>
</reference>
<dbReference type="PANTHER" id="PTHR24305">
    <property type="entry name" value="CYTOCHROME P450"/>
    <property type="match status" value="1"/>
</dbReference>
<comment type="pathway">
    <text evidence="2">Secondary metabolite biosynthesis.</text>
</comment>
<dbReference type="PRINTS" id="PR00463">
    <property type="entry name" value="EP450I"/>
</dbReference>
<dbReference type="PRINTS" id="PR00385">
    <property type="entry name" value="P450"/>
</dbReference>
<evidence type="ECO:0000256" key="2">
    <source>
        <dbReference type="ARBA" id="ARBA00005179"/>
    </source>
</evidence>
<keyword evidence="4 8" id="KW-0479">Metal-binding</keyword>
<dbReference type="Proteomes" id="UP001219525">
    <property type="component" value="Unassembled WGS sequence"/>
</dbReference>
<evidence type="ECO:0000256" key="7">
    <source>
        <dbReference type="ARBA" id="ARBA00023033"/>
    </source>
</evidence>
<evidence type="ECO:0000256" key="8">
    <source>
        <dbReference type="PIRSR" id="PIRSR602401-1"/>
    </source>
</evidence>
<dbReference type="Gene3D" id="1.10.630.10">
    <property type="entry name" value="Cytochrome P450"/>
    <property type="match status" value="1"/>
</dbReference>
<dbReference type="EMBL" id="JARJCW010000014">
    <property type="protein sequence ID" value="KAJ7217081.1"/>
    <property type="molecule type" value="Genomic_DNA"/>
</dbReference>
<keyword evidence="9" id="KW-0812">Transmembrane</keyword>
<comment type="similarity">
    <text evidence="3">Belongs to the cytochrome P450 family.</text>
</comment>
<sequence length="554" mass="61035">MDSTLLFAAAALGVANHVFFHRYEPRSANTALPLLLSAPAALLLFLGGPISTARLAWSNAVFLASLSLSIAAYRLSPFHPLAQYPGPAIGKVTRLWGVFIACRGYRYLYYKKLHDRYGPYIDVTGLFLADVRTGPNELSVIDAPAVAQILNAGGLDKGRYYEAGRHSGTPPSLVSLVGEAHTAKRRAWSRALTSVAIRDYEPLIRKRARQLVACLANQAGPTDLVFWLDLFSFDLTGDLAFGGGFEFMRDGEDAGSMGQKIRGFLKAATLSGQLPWIVPTLHLFPQVGRIIQEFNDFGQRLAINRMKNGSPGTKDLWYHLADEAGLEKQRPTLEASAAEGIVAVVAASDTTASALSSLLWFLLSNPECYRRVQEELDRVFADGEDPLDASKHQQLVYLCACINETLRLHPPVPTNGPRQVHLDQAGRTITGRYIPPGTSVYTPAYSLHRSPDYFFPHPDQFVPDRWLPAAESPVKFKHDTAAFIPFSLGPANCVGQKFAKREMLMVVSLLLKAFRVEFADGFESETWPTRIHDHFVASRGPLLVKLTGQHGYCP</sequence>
<feature type="transmembrane region" description="Helical" evidence="9">
    <location>
        <begin position="30"/>
        <end position="48"/>
    </location>
</feature>
<keyword evidence="8" id="KW-0349">Heme</keyword>
<keyword evidence="5" id="KW-0560">Oxidoreductase</keyword>
<dbReference type="GO" id="GO:0004497">
    <property type="term" value="F:monooxygenase activity"/>
    <property type="evidence" value="ECO:0007669"/>
    <property type="project" value="UniProtKB-KW"/>
</dbReference>
<evidence type="ECO:0000256" key="6">
    <source>
        <dbReference type="ARBA" id="ARBA00023004"/>
    </source>
</evidence>
<dbReference type="InterPro" id="IPR036396">
    <property type="entry name" value="Cyt_P450_sf"/>
</dbReference>
<evidence type="ECO:0000256" key="1">
    <source>
        <dbReference type="ARBA" id="ARBA00001971"/>
    </source>
</evidence>
<keyword evidence="9" id="KW-1133">Transmembrane helix</keyword>
<evidence type="ECO:0000256" key="4">
    <source>
        <dbReference type="ARBA" id="ARBA00022723"/>
    </source>
</evidence>
<keyword evidence="6 8" id="KW-0408">Iron</keyword>
<evidence type="ECO:0000256" key="9">
    <source>
        <dbReference type="SAM" id="Phobius"/>
    </source>
</evidence>
<dbReference type="InterPro" id="IPR001128">
    <property type="entry name" value="Cyt_P450"/>
</dbReference>
<evidence type="ECO:0000256" key="3">
    <source>
        <dbReference type="ARBA" id="ARBA00010617"/>
    </source>
</evidence>
<keyword evidence="9" id="KW-0472">Membrane</keyword>
<comment type="cofactor">
    <cofactor evidence="1 8">
        <name>heme</name>
        <dbReference type="ChEBI" id="CHEBI:30413"/>
    </cofactor>
</comment>
<keyword evidence="11" id="KW-1185">Reference proteome</keyword>
<organism evidence="10 11">
    <name type="scientific">Mycena pura</name>
    <dbReference type="NCBI Taxonomy" id="153505"/>
    <lineage>
        <taxon>Eukaryota</taxon>
        <taxon>Fungi</taxon>
        <taxon>Dikarya</taxon>
        <taxon>Basidiomycota</taxon>
        <taxon>Agaricomycotina</taxon>
        <taxon>Agaricomycetes</taxon>
        <taxon>Agaricomycetidae</taxon>
        <taxon>Agaricales</taxon>
        <taxon>Marasmiineae</taxon>
        <taxon>Mycenaceae</taxon>
        <taxon>Mycena</taxon>
    </lineage>
</organism>
<dbReference type="SUPFAM" id="SSF48264">
    <property type="entry name" value="Cytochrome P450"/>
    <property type="match status" value="1"/>
</dbReference>
<accession>A0AAD6VQ88</accession>
<keyword evidence="7 10" id="KW-0503">Monooxygenase</keyword>
<name>A0AAD6VQ88_9AGAR</name>
<dbReference type="InterPro" id="IPR050121">
    <property type="entry name" value="Cytochrome_P450_monoxygenase"/>
</dbReference>
<dbReference type="PANTHER" id="PTHR24305:SF187">
    <property type="entry name" value="P450, PUTATIVE (EUROFUNG)-RELATED"/>
    <property type="match status" value="1"/>
</dbReference>
<dbReference type="Pfam" id="PF00067">
    <property type="entry name" value="p450"/>
    <property type="match status" value="1"/>
</dbReference>
<dbReference type="GO" id="GO:0016705">
    <property type="term" value="F:oxidoreductase activity, acting on paired donors, with incorporation or reduction of molecular oxygen"/>
    <property type="evidence" value="ECO:0007669"/>
    <property type="project" value="InterPro"/>
</dbReference>